<dbReference type="Pfam" id="PF03780">
    <property type="entry name" value="Asp23"/>
    <property type="match status" value="1"/>
</dbReference>
<dbReference type="InterPro" id="IPR005531">
    <property type="entry name" value="Asp23"/>
</dbReference>
<sequence>MTEETTFVIENGQENLGGEIVIAPEVIEVIIGIAASKVEGVYGMRGNLASNVNQLLGRAAHGKGVYLKNDDDGLIVDLYCYLNYGVAVPKVALDMQEKVKQQVLYMTDINLSEVNIHVVGVVTEKLASPSLEDLFDAEEDE</sequence>
<keyword evidence="3" id="KW-1185">Reference proteome</keyword>
<dbReference type="Proteomes" id="UP000287239">
    <property type="component" value="Unassembled WGS sequence"/>
</dbReference>
<dbReference type="EMBL" id="NGJU01000014">
    <property type="protein sequence ID" value="RST94540.1"/>
    <property type="molecule type" value="Genomic_DNA"/>
</dbReference>
<name>A0A429ZLG0_9ENTE</name>
<proteinExistence type="inferred from homology"/>
<comment type="caution">
    <text evidence="2">The sequence shown here is derived from an EMBL/GenBank/DDBJ whole genome shotgun (WGS) entry which is preliminary data.</text>
</comment>
<gene>
    <name evidence="2" type="ORF">CBF35_09820</name>
</gene>
<dbReference type="RefSeq" id="WP_126780623.1">
    <property type="nucleotide sequence ID" value="NZ_CAUQJP010000015.1"/>
</dbReference>
<evidence type="ECO:0000313" key="3">
    <source>
        <dbReference type="Proteomes" id="UP000287239"/>
    </source>
</evidence>
<evidence type="ECO:0000256" key="1">
    <source>
        <dbReference type="ARBA" id="ARBA00005721"/>
    </source>
</evidence>
<organism evidence="2 3">
    <name type="scientific">Vagococcus salmoninarum</name>
    <dbReference type="NCBI Taxonomy" id="2739"/>
    <lineage>
        <taxon>Bacteria</taxon>
        <taxon>Bacillati</taxon>
        <taxon>Bacillota</taxon>
        <taxon>Bacilli</taxon>
        <taxon>Lactobacillales</taxon>
        <taxon>Enterococcaceae</taxon>
        <taxon>Vagococcus</taxon>
    </lineage>
</organism>
<dbReference type="PANTHER" id="PTHR34297">
    <property type="entry name" value="HYPOTHETICAL CYTOSOLIC PROTEIN-RELATED"/>
    <property type="match status" value="1"/>
</dbReference>
<evidence type="ECO:0000313" key="2">
    <source>
        <dbReference type="EMBL" id="RST94540.1"/>
    </source>
</evidence>
<dbReference type="OrthoDB" id="9793465at2"/>
<dbReference type="PANTHER" id="PTHR34297:SF1">
    <property type="entry name" value="ASP23_GLS24 FAMILY ENVELOPE STRESS RESPONSE PROTEIN"/>
    <property type="match status" value="1"/>
</dbReference>
<reference evidence="2 3" key="1">
    <citation type="submission" date="2017-05" db="EMBL/GenBank/DDBJ databases">
        <title>Vagococcus spp. assemblies.</title>
        <authorList>
            <person name="Gulvik C.A."/>
        </authorList>
    </citation>
    <scope>NUCLEOTIDE SEQUENCE [LARGE SCALE GENOMIC DNA]</scope>
    <source>
        <strain evidence="2 3">NCFB 2777</strain>
    </source>
</reference>
<dbReference type="AlphaFoldDB" id="A0A429ZLG0"/>
<protein>
    <submittedName>
        <fullName evidence="2">Asp23/Gls24 family envelope stress response protein</fullName>
    </submittedName>
</protein>
<comment type="similarity">
    <text evidence="1">Belongs to the asp23 family.</text>
</comment>
<dbReference type="GeneID" id="98568668"/>
<accession>A0A429ZLG0</accession>